<evidence type="ECO:0000259" key="3">
    <source>
        <dbReference type="SMART" id="SM01007"/>
    </source>
</evidence>
<dbReference type="SMART" id="SM01007">
    <property type="entry name" value="Aldolase_II"/>
    <property type="match status" value="1"/>
</dbReference>
<dbReference type="AlphaFoldDB" id="A0A073IUG4"/>
<dbReference type="GeneID" id="90982498"/>
<protein>
    <recommendedName>
        <fullName evidence="3">Class II aldolase/adducin N-terminal domain-containing protein</fullName>
    </recommendedName>
</protein>
<dbReference type="InterPro" id="IPR050197">
    <property type="entry name" value="Aldolase_class_II_sugar_metab"/>
</dbReference>
<dbReference type="STRING" id="2754.EH55_03965"/>
<evidence type="ECO:0000256" key="1">
    <source>
        <dbReference type="ARBA" id="ARBA00022723"/>
    </source>
</evidence>
<dbReference type="PANTHER" id="PTHR22789">
    <property type="entry name" value="FUCULOSE PHOSPHATE ALDOLASE"/>
    <property type="match status" value="1"/>
</dbReference>
<dbReference type="eggNOG" id="COG0235">
    <property type="taxonomic scope" value="Bacteria"/>
</dbReference>
<dbReference type="GO" id="GO:0005829">
    <property type="term" value="C:cytosol"/>
    <property type="evidence" value="ECO:0007669"/>
    <property type="project" value="TreeGrafter"/>
</dbReference>
<name>A0A073IUG4_9BACT</name>
<dbReference type="SUPFAM" id="SSF53639">
    <property type="entry name" value="AraD/HMP-PK domain-like"/>
    <property type="match status" value="1"/>
</dbReference>
<sequence length="213" mass="22343">MNDVEIRKEIIETAVDMYRSGLVQGTGGNFSSRCEGGFIITPSGMAYELLAPGDLPKLSLGGEILEGSRTPSIESALHAAVYRMRPDVRAVAHTHSIYATAAASLRLPLPCLTDNQAVTFGGEIPVAQYAPIGTPELARNAAAALGSGAAVLMANHGALCVGENMRQAAERCAMLETFAKIFFIAASAGGGKALTKEEAEREAADMALRYGQK</sequence>
<reference evidence="4 5" key="1">
    <citation type="submission" date="2014-04" db="EMBL/GenBank/DDBJ databases">
        <title>Draft Genome Sequence of Synergistes jonesii.</title>
        <authorList>
            <person name="Coil D.A."/>
            <person name="Eisen J.A."/>
            <person name="Holland-Moritz H.E."/>
        </authorList>
    </citation>
    <scope>NUCLEOTIDE SEQUENCE [LARGE SCALE GENOMIC DNA]</scope>
    <source>
        <strain evidence="4 5">78-1</strain>
    </source>
</reference>
<feature type="domain" description="Class II aldolase/adducin N-terminal" evidence="3">
    <location>
        <begin position="8"/>
        <end position="183"/>
    </location>
</feature>
<dbReference type="InterPro" id="IPR036409">
    <property type="entry name" value="Aldolase_II/adducin_N_sf"/>
</dbReference>
<keyword evidence="1" id="KW-0479">Metal-binding</keyword>
<dbReference type="GO" id="GO:0019323">
    <property type="term" value="P:pentose catabolic process"/>
    <property type="evidence" value="ECO:0007669"/>
    <property type="project" value="TreeGrafter"/>
</dbReference>
<accession>A0A073IUG4</accession>
<dbReference type="GO" id="GO:0046872">
    <property type="term" value="F:metal ion binding"/>
    <property type="evidence" value="ECO:0007669"/>
    <property type="project" value="UniProtKB-KW"/>
</dbReference>
<organism evidence="4 5">
    <name type="scientific">Synergistes jonesii</name>
    <dbReference type="NCBI Taxonomy" id="2754"/>
    <lineage>
        <taxon>Bacteria</taxon>
        <taxon>Thermotogati</taxon>
        <taxon>Synergistota</taxon>
        <taxon>Synergistia</taxon>
        <taxon>Synergistales</taxon>
        <taxon>Synergistaceae</taxon>
        <taxon>Synergistes</taxon>
    </lineage>
</organism>
<dbReference type="OrthoDB" id="9794581at2"/>
<comment type="caution">
    <text evidence="4">The sequence shown here is derived from an EMBL/GenBank/DDBJ whole genome shotgun (WGS) entry which is preliminary data.</text>
</comment>
<dbReference type="Gene3D" id="3.40.225.10">
    <property type="entry name" value="Class II aldolase/adducin N-terminal domain"/>
    <property type="match status" value="1"/>
</dbReference>
<dbReference type="Proteomes" id="UP000027665">
    <property type="component" value="Unassembled WGS sequence"/>
</dbReference>
<dbReference type="Pfam" id="PF00596">
    <property type="entry name" value="Aldolase_II"/>
    <property type="match status" value="1"/>
</dbReference>
<gene>
    <name evidence="4" type="ORF">EH55_03965</name>
</gene>
<evidence type="ECO:0000313" key="4">
    <source>
        <dbReference type="EMBL" id="KEJ93434.1"/>
    </source>
</evidence>
<dbReference type="PANTHER" id="PTHR22789:SF0">
    <property type="entry name" value="3-OXO-TETRONATE 4-PHOSPHATE DECARBOXYLASE-RELATED"/>
    <property type="match status" value="1"/>
</dbReference>
<dbReference type="GO" id="GO:0016832">
    <property type="term" value="F:aldehyde-lyase activity"/>
    <property type="evidence" value="ECO:0007669"/>
    <property type="project" value="TreeGrafter"/>
</dbReference>
<evidence type="ECO:0000256" key="2">
    <source>
        <dbReference type="ARBA" id="ARBA00023239"/>
    </source>
</evidence>
<dbReference type="RefSeq" id="WP_037974143.1">
    <property type="nucleotide sequence ID" value="NZ_JMKI01000003.1"/>
</dbReference>
<dbReference type="EMBL" id="JMKI01000003">
    <property type="protein sequence ID" value="KEJ93434.1"/>
    <property type="molecule type" value="Genomic_DNA"/>
</dbReference>
<keyword evidence="5" id="KW-1185">Reference proteome</keyword>
<dbReference type="InterPro" id="IPR001303">
    <property type="entry name" value="Aldolase_II/adducin_N"/>
</dbReference>
<proteinExistence type="predicted"/>
<keyword evidence="2" id="KW-0456">Lyase</keyword>
<evidence type="ECO:0000313" key="5">
    <source>
        <dbReference type="Proteomes" id="UP000027665"/>
    </source>
</evidence>